<name>A0ABY8NIU5_9GAMM</name>
<comment type="similarity">
    <text evidence="2 10">Belongs to the RNA methyltransferase RsmE family.</text>
</comment>
<evidence type="ECO:0000256" key="11">
    <source>
        <dbReference type="SAM" id="MobiDB-lite"/>
    </source>
</evidence>
<comment type="subcellular location">
    <subcellularLocation>
        <location evidence="1 10">Cytoplasm</location>
    </subcellularLocation>
</comment>
<comment type="catalytic activity">
    <reaction evidence="9 10">
        <text>uridine(1498) in 16S rRNA + S-adenosyl-L-methionine = N(3)-methyluridine(1498) in 16S rRNA + S-adenosyl-L-homocysteine + H(+)</text>
        <dbReference type="Rhea" id="RHEA:42920"/>
        <dbReference type="Rhea" id="RHEA-COMP:10283"/>
        <dbReference type="Rhea" id="RHEA-COMP:10284"/>
        <dbReference type="ChEBI" id="CHEBI:15378"/>
        <dbReference type="ChEBI" id="CHEBI:57856"/>
        <dbReference type="ChEBI" id="CHEBI:59789"/>
        <dbReference type="ChEBI" id="CHEBI:65315"/>
        <dbReference type="ChEBI" id="CHEBI:74502"/>
        <dbReference type="EC" id="2.1.1.193"/>
    </reaction>
</comment>
<evidence type="ECO:0000313" key="13">
    <source>
        <dbReference type="EMBL" id="WGL17508.1"/>
    </source>
</evidence>
<dbReference type="Gene3D" id="3.40.1280.10">
    <property type="match status" value="1"/>
</dbReference>
<feature type="compositionally biased region" description="Polar residues" evidence="11">
    <location>
        <begin position="14"/>
        <end position="25"/>
    </location>
</feature>
<dbReference type="CDD" id="cd18084">
    <property type="entry name" value="RsmE-like"/>
    <property type="match status" value="1"/>
</dbReference>
<dbReference type="EMBL" id="CP118605">
    <property type="protein sequence ID" value="WGL17508.1"/>
    <property type="molecule type" value="Genomic_DNA"/>
</dbReference>
<evidence type="ECO:0000256" key="2">
    <source>
        <dbReference type="ARBA" id="ARBA00005528"/>
    </source>
</evidence>
<protein>
    <recommendedName>
        <fullName evidence="10">Ribosomal RNA small subunit methyltransferase E</fullName>
        <ecNumber evidence="10">2.1.1.193</ecNumber>
    </recommendedName>
</protein>
<evidence type="ECO:0000256" key="7">
    <source>
        <dbReference type="ARBA" id="ARBA00022691"/>
    </source>
</evidence>
<dbReference type="NCBIfam" id="NF008700">
    <property type="entry name" value="PRK11713.5-4"/>
    <property type="match status" value="1"/>
</dbReference>
<dbReference type="PANTHER" id="PTHR30027:SF3">
    <property type="entry name" value="16S RRNA (URACIL(1498)-N(3))-METHYLTRANSFERASE"/>
    <property type="match status" value="1"/>
</dbReference>
<dbReference type="InterPro" id="IPR029028">
    <property type="entry name" value="Alpha/beta_knot_MTases"/>
</dbReference>
<evidence type="ECO:0000256" key="10">
    <source>
        <dbReference type="PIRNR" id="PIRNR015601"/>
    </source>
</evidence>
<evidence type="ECO:0000256" key="3">
    <source>
        <dbReference type="ARBA" id="ARBA00022490"/>
    </source>
</evidence>
<evidence type="ECO:0000256" key="8">
    <source>
        <dbReference type="ARBA" id="ARBA00025699"/>
    </source>
</evidence>
<keyword evidence="6 10" id="KW-0808">Transferase</keyword>
<organism evidence="13 14">
    <name type="scientific">Microbulbifer bruguierae</name>
    <dbReference type="NCBI Taxonomy" id="3029061"/>
    <lineage>
        <taxon>Bacteria</taxon>
        <taxon>Pseudomonadati</taxon>
        <taxon>Pseudomonadota</taxon>
        <taxon>Gammaproteobacteria</taxon>
        <taxon>Cellvibrionales</taxon>
        <taxon>Microbulbiferaceae</taxon>
        <taxon>Microbulbifer</taxon>
    </lineage>
</organism>
<dbReference type="InterPro" id="IPR029026">
    <property type="entry name" value="tRNA_m1G_MTases_N"/>
</dbReference>
<feature type="domain" description="Ribosomal RNA small subunit methyltransferase E methyltransferase" evidence="12">
    <location>
        <begin position="93"/>
        <end position="253"/>
    </location>
</feature>
<sequence length="258" mass="28771">MNLILLEPGDIQSPAMSQSPFGNSSGDEHSEQPPIRAQLRDRRFQHVVEVHRADVGDKLKVGLLDGKIGEARVVERGESHITLEATFHRAPPPPLPLTLILALPRPKMLKRTIQHATALGVKKLYLINAYRVEKSYWQSPWLAQDKLREQCLLGLEQAVDTTLPHIELRKRFKPFVEDELPSIASDSLKLVAHPVTDAPCPVDIQQQTTLAVGPEGGFIPYEVEKLQEAGFAPVHLGPRILRVETALPVLMSRLFPGR</sequence>
<evidence type="ECO:0000256" key="4">
    <source>
        <dbReference type="ARBA" id="ARBA00022552"/>
    </source>
</evidence>
<reference evidence="13 14" key="1">
    <citation type="submission" date="2023-02" db="EMBL/GenBank/DDBJ databases">
        <title>Description and genomic characterization of Microbulbifer bruguierae sp. nov., isolated from the sediment of mangrove plant Bruguiera sexangula.</title>
        <authorList>
            <person name="Long M."/>
        </authorList>
    </citation>
    <scope>NUCLEOTIDE SEQUENCE [LARGE SCALE GENOMIC DNA]</scope>
    <source>
        <strain evidence="13 14">H12</strain>
    </source>
</reference>
<dbReference type="InterPro" id="IPR046886">
    <property type="entry name" value="RsmE_MTase_dom"/>
</dbReference>
<evidence type="ECO:0000256" key="5">
    <source>
        <dbReference type="ARBA" id="ARBA00022603"/>
    </source>
</evidence>
<keyword evidence="14" id="KW-1185">Reference proteome</keyword>
<feature type="region of interest" description="Disordered" evidence="11">
    <location>
        <begin position="7"/>
        <end position="34"/>
    </location>
</feature>
<comment type="function">
    <text evidence="8 10">Specifically methylates the N3 position of the uracil ring of uridine 1498 (m3U1498) in 16S rRNA. Acts on the fully assembled 30S ribosomal subunit.</text>
</comment>
<dbReference type="PIRSF" id="PIRSF015601">
    <property type="entry name" value="MTase_slr0722"/>
    <property type="match status" value="1"/>
</dbReference>
<dbReference type="GO" id="GO:0008168">
    <property type="term" value="F:methyltransferase activity"/>
    <property type="evidence" value="ECO:0007669"/>
    <property type="project" value="UniProtKB-KW"/>
</dbReference>
<dbReference type="EC" id="2.1.1.193" evidence="10"/>
<keyword evidence="4 10" id="KW-0698">rRNA processing</keyword>
<dbReference type="Proteomes" id="UP001236500">
    <property type="component" value="Chromosome"/>
</dbReference>
<dbReference type="PANTHER" id="PTHR30027">
    <property type="entry name" value="RIBOSOMAL RNA SMALL SUBUNIT METHYLTRANSFERASE E"/>
    <property type="match status" value="1"/>
</dbReference>
<accession>A0ABY8NIU5</accession>
<dbReference type="NCBIfam" id="TIGR00046">
    <property type="entry name" value="RsmE family RNA methyltransferase"/>
    <property type="match status" value="1"/>
</dbReference>
<dbReference type="InterPro" id="IPR006700">
    <property type="entry name" value="RsmE"/>
</dbReference>
<gene>
    <name evidence="13" type="ORF">PVT68_04265</name>
</gene>
<evidence type="ECO:0000256" key="1">
    <source>
        <dbReference type="ARBA" id="ARBA00004496"/>
    </source>
</evidence>
<keyword evidence="7 10" id="KW-0949">S-adenosyl-L-methionine</keyword>
<dbReference type="RefSeq" id="WP_280321378.1">
    <property type="nucleotide sequence ID" value="NZ_CP118605.1"/>
</dbReference>
<dbReference type="Pfam" id="PF04452">
    <property type="entry name" value="Methyltrans_RNA"/>
    <property type="match status" value="1"/>
</dbReference>
<evidence type="ECO:0000256" key="6">
    <source>
        <dbReference type="ARBA" id="ARBA00022679"/>
    </source>
</evidence>
<dbReference type="GO" id="GO:0032259">
    <property type="term" value="P:methylation"/>
    <property type="evidence" value="ECO:0007669"/>
    <property type="project" value="UniProtKB-KW"/>
</dbReference>
<keyword evidence="3 10" id="KW-0963">Cytoplasm</keyword>
<evidence type="ECO:0000313" key="14">
    <source>
        <dbReference type="Proteomes" id="UP001236500"/>
    </source>
</evidence>
<evidence type="ECO:0000259" key="12">
    <source>
        <dbReference type="Pfam" id="PF04452"/>
    </source>
</evidence>
<evidence type="ECO:0000256" key="9">
    <source>
        <dbReference type="ARBA" id="ARBA00047944"/>
    </source>
</evidence>
<keyword evidence="5 10" id="KW-0489">Methyltransferase</keyword>
<proteinExistence type="inferred from homology"/>
<dbReference type="SUPFAM" id="SSF75217">
    <property type="entry name" value="alpha/beta knot"/>
    <property type="match status" value="1"/>
</dbReference>